<dbReference type="CDD" id="cd00170">
    <property type="entry name" value="SEC14"/>
    <property type="match status" value="2"/>
</dbReference>
<dbReference type="PROSITE" id="PS50191">
    <property type="entry name" value="CRAL_TRIO"/>
    <property type="match status" value="2"/>
</dbReference>
<dbReference type="Pfam" id="PF03765">
    <property type="entry name" value="CRAL_TRIO_N"/>
    <property type="match status" value="1"/>
</dbReference>
<dbReference type="Proteomes" id="UP000243217">
    <property type="component" value="Unassembled WGS sequence"/>
</dbReference>
<dbReference type="PANTHER" id="PTHR45824">
    <property type="entry name" value="GH16843P"/>
    <property type="match status" value="1"/>
</dbReference>
<dbReference type="AlphaFoldDB" id="A0A1V9Y7P0"/>
<feature type="domain" description="CRAL-TRIO" evidence="1">
    <location>
        <begin position="220"/>
        <end position="385"/>
    </location>
</feature>
<dbReference type="PANTHER" id="PTHR45824:SF29">
    <property type="entry name" value="GH16843P"/>
    <property type="match status" value="1"/>
</dbReference>
<dbReference type="GO" id="GO:0008526">
    <property type="term" value="F:phosphatidylinositol transfer activity"/>
    <property type="evidence" value="ECO:0007669"/>
    <property type="project" value="TreeGrafter"/>
</dbReference>
<dbReference type="SUPFAM" id="SSF46938">
    <property type="entry name" value="CRAL/TRIO N-terminal domain"/>
    <property type="match status" value="1"/>
</dbReference>
<dbReference type="Pfam" id="PF00650">
    <property type="entry name" value="CRAL_TRIO"/>
    <property type="match status" value="2"/>
</dbReference>
<keyword evidence="3" id="KW-1185">Reference proteome</keyword>
<evidence type="ECO:0000313" key="2">
    <source>
        <dbReference type="EMBL" id="OQR81741.1"/>
    </source>
</evidence>
<feature type="non-terminal residue" evidence="2">
    <location>
        <position position="1"/>
    </location>
</feature>
<comment type="caution">
    <text evidence="2">The sequence shown here is derived from an EMBL/GenBank/DDBJ whole genome shotgun (WGS) entry which is preliminary data.</text>
</comment>
<protein>
    <recommendedName>
        <fullName evidence="1">CRAL-TRIO domain-containing protein</fullName>
    </recommendedName>
</protein>
<evidence type="ECO:0000259" key="1">
    <source>
        <dbReference type="PROSITE" id="PS50191"/>
    </source>
</evidence>
<dbReference type="InterPro" id="IPR036273">
    <property type="entry name" value="CRAL/TRIO_N_dom_sf"/>
</dbReference>
<dbReference type="SUPFAM" id="SSF52087">
    <property type="entry name" value="CRAL/TRIO domain"/>
    <property type="match status" value="2"/>
</dbReference>
<gene>
    <name evidence="2" type="ORF">THRCLA_11450</name>
</gene>
<feature type="domain" description="CRAL-TRIO" evidence="1">
    <location>
        <begin position="1"/>
        <end position="146"/>
    </location>
</feature>
<dbReference type="OrthoDB" id="75724at2759"/>
<name>A0A1V9Y7P0_9STRA</name>
<dbReference type="SMART" id="SM01100">
    <property type="entry name" value="CRAL_TRIO_N"/>
    <property type="match status" value="1"/>
</dbReference>
<dbReference type="InterPro" id="IPR052578">
    <property type="entry name" value="PI_Transfer_CRAL-TRIO"/>
</dbReference>
<dbReference type="InterPro" id="IPR001251">
    <property type="entry name" value="CRAL-TRIO_dom"/>
</dbReference>
<accession>A0A1V9Y7P0</accession>
<reference evidence="2 3" key="1">
    <citation type="journal article" date="2014" name="Genome Biol. Evol.">
        <title>The secreted proteins of Achlya hypogyna and Thraustotheca clavata identify the ancestral oomycete secretome and reveal gene acquisitions by horizontal gene transfer.</title>
        <authorList>
            <person name="Misner I."/>
            <person name="Blouin N."/>
            <person name="Leonard G."/>
            <person name="Richards T.A."/>
            <person name="Lane C.E."/>
        </authorList>
    </citation>
    <scope>NUCLEOTIDE SEQUENCE [LARGE SCALE GENOMIC DNA]</scope>
    <source>
        <strain evidence="2 3">ATCC 34112</strain>
    </source>
</reference>
<dbReference type="Gene3D" id="3.40.525.10">
    <property type="entry name" value="CRAL-TRIO lipid binding domain"/>
    <property type="match status" value="2"/>
</dbReference>
<dbReference type="SMART" id="SM00516">
    <property type="entry name" value="SEC14"/>
    <property type="match status" value="2"/>
</dbReference>
<dbReference type="EMBL" id="JNBS01004909">
    <property type="protein sequence ID" value="OQR81741.1"/>
    <property type="molecule type" value="Genomic_DNA"/>
</dbReference>
<dbReference type="InterPro" id="IPR036865">
    <property type="entry name" value="CRAL-TRIO_dom_sf"/>
</dbReference>
<organism evidence="2 3">
    <name type="scientific">Thraustotheca clavata</name>
    <dbReference type="NCBI Taxonomy" id="74557"/>
    <lineage>
        <taxon>Eukaryota</taxon>
        <taxon>Sar</taxon>
        <taxon>Stramenopiles</taxon>
        <taxon>Oomycota</taxon>
        <taxon>Saprolegniomycetes</taxon>
        <taxon>Saprolegniales</taxon>
        <taxon>Achlyaceae</taxon>
        <taxon>Thraustotheca</taxon>
    </lineage>
</organism>
<dbReference type="InterPro" id="IPR011074">
    <property type="entry name" value="CRAL/TRIO_N_dom"/>
</dbReference>
<evidence type="ECO:0000313" key="3">
    <source>
        <dbReference type="Proteomes" id="UP000243217"/>
    </source>
</evidence>
<proteinExistence type="predicted"/>
<sequence length="420" mass="47931">LRYTCFNMEKAIALMQPGRESVVIVIDYENINSKNSVPFSVAREFLNTMSSHYPERLGMCIMVNASWYFSVALRLLSPFIDNVTLAKLKFAKTSQMQSSAPIADDMTTQALEEKKQSFSGNNTDVRLYVQPKYLLQDYGGNFTWTWDYPSYWSAISAVGKNYTGNSTDAARNAELLAWCDTRCLVRYLKATKFNLDQSLERLAATLKWRFEYAPDNITPEEVAPEADTGKSFLSGFSRDGRPVWYMRPAKQNTTTHDRQLRFTCFNMEKAIALMKPGIESVVIVADHENINSKNSVPFSVARDFLTTMSTHYPERLGICILVNASWYFPVALRLLSPFIDNVTLAKLKFAKTSQMQSSTTIPDEMTTQALEEKKQSFSGSNTDVRLYVQPKYLLEDYCGNFKWTWDYPAYWSAISAIENN</sequence>